<keyword evidence="12" id="KW-0479">Metal-binding</keyword>
<keyword evidence="10" id="KW-0808">Transferase</keyword>
<dbReference type="PROSITE" id="PS00108">
    <property type="entry name" value="PROTEIN_KINASE_ST"/>
    <property type="match status" value="1"/>
</dbReference>
<dbReference type="GO" id="GO:0005634">
    <property type="term" value="C:nucleus"/>
    <property type="evidence" value="ECO:0007669"/>
    <property type="project" value="UniProtKB-SubCell"/>
</dbReference>
<evidence type="ECO:0000256" key="4">
    <source>
        <dbReference type="ARBA" id="ARBA00004496"/>
    </source>
</evidence>
<evidence type="ECO:0000256" key="10">
    <source>
        <dbReference type="ARBA" id="ARBA00022679"/>
    </source>
</evidence>
<feature type="compositionally biased region" description="Basic residues" evidence="26">
    <location>
        <begin position="434"/>
        <end position="444"/>
    </location>
</feature>
<keyword evidence="11" id="KW-0053">Apoptosis</keyword>
<comment type="subcellular location">
    <subcellularLocation>
        <location evidence="4">Cytoplasm</location>
    </subcellularLocation>
    <subcellularLocation>
        <location evidence="3">Nucleus</location>
    </subcellularLocation>
</comment>
<evidence type="ECO:0000256" key="22">
    <source>
        <dbReference type="ARBA" id="ARBA00048679"/>
    </source>
</evidence>
<feature type="compositionally biased region" description="Low complexity" evidence="26">
    <location>
        <begin position="419"/>
        <end position="433"/>
    </location>
</feature>
<dbReference type="EC" id="2.7.11.1" evidence="6"/>
<dbReference type="SUPFAM" id="SSF56112">
    <property type="entry name" value="Protein kinase-like (PK-like)"/>
    <property type="match status" value="1"/>
</dbReference>
<dbReference type="GO" id="GO:0006915">
    <property type="term" value="P:apoptotic process"/>
    <property type="evidence" value="ECO:0007669"/>
    <property type="project" value="UniProtKB-KW"/>
</dbReference>
<feature type="region of interest" description="Disordered" evidence="26">
    <location>
        <begin position="374"/>
        <end position="444"/>
    </location>
</feature>
<evidence type="ECO:0000256" key="2">
    <source>
        <dbReference type="ARBA" id="ARBA00001946"/>
    </source>
</evidence>
<dbReference type="OrthoDB" id="68483at2759"/>
<dbReference type="InterPro" id="IPR000719">
    <property type="entry name" value="Prot_kinase_dom"/>
</dbReference>
<evidence type="ECO:0000256" key="3">
    <source>
        <dbReference type="ARBA" id="ARBA00004123"/>
    </source>
</evidence>
<reference evidence="28" key="1">
    <citation type="submission" date="2025-08" db="UniProtKB">
        <authorList>
            <consortium name="Ensembl"/>
        </authorList>
    </citation>
    <scope>IDENTIFICATION</scope>
</reference>
<evidence type="ECO:0000256" key="11">
    <source>
        <dbReference type="ARBA" id="ARBA00022703"/>
    </source>
</evidence>
<comment type="catalytic activity">
    <reaction evidence="22">
        <text>L-seryl-[protein] + ATP = O-phospho-L-seryl-[protein] + ADP + H(+)</text>
        <dbReference type="Rhea" id="RHEA:17989"/>
        <dbReference type="Rhea" id="RHEA-COMP:9863"/>
        <dbReference type="Rhea" id="RHEA-COMP:11604"/>
        <dbReference type="ChEBI" id="CHEBI:15378"/>
        <dbReference type="ChEBI" id="CHEBI:29999"/>
        <dbReference type="ChEBI" id="CHEBI:30616"/>
        <dbReference type="ChEBI" id="CHEBI:83421"/>
        <dbReference type="ChEBI" id="CHEBI:456216"/>
        <dbReference type="EC" id="2.7.11.1"/>
    </reaction>
</comment>
<evidence type="ECO:0000256" key="15">
    <source>
        <dbReference type="ARBA" id="ARBA00022777"/>
    </source>
</evidence>
<feature type="binding site" evidence="24">
    <location>
        <position position="78"/>
    </location>
    <ligand>
        <name>ATP</name>
        <dbReference type="ChEBI" id="CHEBI:30616"/>
    </ligand>
</feature>
<dbReference type="PROSITE" id="PS50011">
    <property type="entry name" value="PROTEIN_KINASE_DOM"/>
    <property type="match status" value="1"/>
</dbReference>
<dbReference type="OMA" id="AYHYGSE"/>
<evidence type="ECO:0000256" key="13">
    <source>
        <dbReference type="ARBA" id="ARBA00022741"/>
    </source>
</evidence>
<keyword evidence="16 24" id="KW-0067">ATP-binding</keyword>
<dbReference type="AlphaFoldDB" id="A0A8D2L926"/>
<keyword evidence="7" id="KW-0963">Cytoplasm</keyword>
<dbReference type="InterPro" id="IPR011009">
    <property type="entry name" value="Kinase-like_dom_sf"/>
</dbReference>
<keyword evidence="19" id="KW-0539">Nucleus</keyword>
<feature type="domain" description="Protein kinase" evidence="27">
    <location>
        <begin position="49"/>
        <end position="309"/>
    </location>
</feature>
<dbReference type="InterPro" id="IPR008271">
    <property type="entry name" value="Ser/Thr_kinase_AS"/>
</dbReference>
<evidence type="ECO:0000256" key="9">
    <source>
        <dbReference type="ARBA" id="ARBA00022553"/>
    </source>
</evidence>
<evidence type="ECO:0000256" key="19">
    <source>
        <dbReference type="ARBA" id="ARBA00023242"/>
    </source>
</evidence>
<evidence type="ECO:0000256" key="5">
    <source>
        <dbReference type="ARBA" id="ARBA00009985"/>
    </source>
</evidence>
<dbReference type="GO" id="GO:0030010">
    <property type="term" value="P:establishment of cell polarity"/>
    <property type="evidence" value="ECO:0007669"/>
    <property type="project" value="InterPro"/>
</dbReference>
<evidence type="ECO:0000256" key="8">
    <source>
        <dbReference type="ARBA" id="ARBA00022527"/>
    </source>
</evidence>
<dbReference type="GO" id="GO:0046872">
    <property type="term" value="F:metal ion binding"/>
    <property type="evidence" value="ECO:0007669"/>
    <property type="project" value="UniProtKB-KW"/>
</dbReference>
<reference evidence="28" key="2">
    <citation type="submission" date="2025-09" db="UniProtKB">
        <authorList>
            <consortium name="Ensembl"/>
        </authorList>
    </citation>
    <scope>IDENTIFICATION</scope>
</reference>
<dbReference type="PANTHER" id="PTHR24346:SF94">
    <property type="entry name" value="NON-SPECIFIC SERINE_THREONINE PROTEIN KINASE"/>
    <property type="match status" value="1"/>
</dbReference>
<dbReference type="Gene3D" id="1.10.510.10">
    <property type="entry name" value="Transferase(Phosphotransferase) domain 1"/>
    <property type="match status" value="1"/>
</dbReference>
<feature type="compositionally biased region" description="Polar residues" evidence="26">
    <location>
        <begin position="402"/>
        <end position="411"/>
    </location>
</feature>
<proteinExistence type="inferred from homology"/>
<dbReference type="CTD" id="6794"/>
<evidence type="ECO:0000256" key="20">
    <source>
        <dbReference type="ARBA" id="ARBA00023306"/>
    </source>
</evidence>
<keyword evidence="18" id="KW-0464">Manganese</keyword>
<evidence type="ECO:0000313" key="28">
    <source>
        <dbReference type="Ensembl" id="ENSVKKP00000018894.1"/>
    </source>
</evidence>
<dbReference type="CDD" id="cd14119">
    <property type="entry name" value="STKc_LKB1"/>
    <property type="match status" value="1"/>
</dbReference>
<dbReference type="SMART" id="SM00220">
    <property type="entry name" value="S_TKc"/>
    <property type="match status" value="1"/>
</dbReference>
<evidence type="ECO:0000256" key="17">
    <source>
        <dbReference type="ARBA" id="ARBA00022842"/>
    </source>
</evidence>
<keyword evidence="9" id="KW-0597">Phosphoprotein</keyword>
<dbReference type="GO" id="GO:0030295">
    <property type="term" value="F:protein kinase activator activity"/>
    <property type="evidence" value="ECO:0007669"/>
    <property type="project" value="InterPro"/>
</dbReference>
<keyword evidence="15" id="KW-0418">Kinase</keyword>
<dbReference type="RefSeq" id="XP_044311935.1">
    <property type="nucleotide sequence ID" value="XM_044456000.1"/>
</dbReference>
<organism evidence="28 29">
    <name type="scientific">Varanus komodoensis</name>
    <name type="common">Komodo dragon</name>
    <dbReference type="NCBI Taxonomy" id="61221"/>
    <lineage>
        <taxon>Eukaryota</taxon>
        <taxon>Metazoa</taxon>
        <taxon>Chordata</taxon>
        <taxon>Craniata</taxon>
        <taxon>Vertebrata</taxon>
        <taxon>Euteleostomi</taxon>
        <taxon>Lepidosauria</taxon>
        <taxon>Squamata</taxon>
        <taxon>Bifurcata</taxon>
        <taxon>Unidentata</taxon>
        <taxon>Episquamata</taxon>
        <taxon>Toxicofera</taxon>
        <taxon>Anguimorpha</taxon>
        <taxon>Paleoanguimorpha</taxon>
        <taxon>Varanoidea</taxon>
        <taxon>Varanidae</taxon>
        <taxon>Varanus</taxon>
    </lineage>
</organism>
<dbReference type="PANTHER" id="PTHR24346">
    <property type="entry name" value="MAP/MICROTUBULE AFFINITY-REGULATING KINASE"/>
    <property type="match status" value="1"/>
</dbReference>
<evidence type="ECO:0000313" key="29">
    <source>
        <dbReference type="Proteomes" id="UP000694545"/>
    </source>
</evidence>
<evidence type="ECO:0000256" key="25">
    <source>
        <dbReference type="RuleBase" id="RU000304"/>
    </source>
</evidence>
<evidence type="ECO:0000256" key="18">
    <source>
        <dbReference type="ARBA" id="ARBA00023211"/>
    </source>
</evidence>
<dbReference type="InterPro" id="IPR017441">
    <property type="entry name" value="Protein_kinase_ATP_BS"/>
</dbReference>
<evidence type="ECO:0000256" key="21">
    <source>
        <dbReference type="ARBA" id="ARBA00047899"/>
    </source>
</evidence>
<sequence>MEPDELQPLDMFVESELMSVGMDTFIHRIDSTEVIYQPRRKRAKLIGKYLMGDLLGEGSYGKVKEMLDSETLCRRAVKILKKKKLRRIPNGEANVKKEIQLLRQLRHKNVIQLVDVLYNEEKQKMYMVMEYCVCGMQEMLDSVPDKKFPVFQAHGYFCQLIDGLEYLHSQGIVHKDIKPGNLLLTTNGTLKISDLGVAEALHPFAEDDVCRTSQGSPAFQPPEIANGLDTFSGFKVDIWSAGVTLYNITTGLYPFEGDNIYKLFENIGKGDYTIPEDCGPPLSDLLRGMLEYDPAKRFSIQQIRHHNWFRKKHPQSEPAVPIPPSPETKDRWRSMTVVPYLEDLHGYNEEEEEDDDLKCDYLEDEVIFTQDFTVPGQVPDAEAQQNGQSRSRGLPKPVCMNGTESGQLSSKTKGERRASASSNPSRKPSSAGSKIRKLSTCKQQ</sequence>
<dbReference type="InterPro" id="IPR039154">
    <property type="entry name" value="LKB1_c"/>
</dbReference>
<keyword evidence="29" id="KW-1185">Reference proteome</keyword>
<evidence type="ECO:0000256" key="14">
    <source>
        <dbReference type="ARBA" id="ARBA00022763"/>
    </source>
</evidence>
<gene>
    <name evidence="28" type="primary">STK11</name>
</gene>
<evidence type="ECO:0000256" key="6">
    <source>
        <dbReference type="ARBA" id="ARBA00012513"/>
    </source>
</evidence>
<evidence type="ECO:0000256" key="16">
    <source>
        <dbReference type="ARBA" id="ARBA00022840"/>
    </source>
</evidence>
<dbReference type="GO" id="GO:0005737">
    <property type="term" value="C:cytoplasm"/>
    <property type="evidence" value="ECO:0007669"/>
    <property type="project" value="UniProtKB-SubCell"/>
</dbReference>
<evidence type="ECO:0000256" key="7">
    <source>
        <dbReference type="ARBA" id="ARBA00022490"/>
    </source>
</evidence>
<keyword evidence="20" id="KW-0131">Cell cycle</keyword>
<dbReference type="FunFam" id="1.10.510.10:FF:000245">
    <property type="entry name" value="serine/threonine-protein kinase STK11"/>
    <property type="match status" value="1"/>
</dbReference>
<keyword evidence="8 25" id="KW-0723">Serine/threonine-protein kinase</keyword>
<accession>A0A8D2L926</accession>
<comment type="catalytic activity">
    <reaction evidence="21">
        <text>L-threonyl-[protein] + ATP = O-phospho-L-threonyl-[protein] + ADP + H(+)</text>
        <dbReference type="Rhea" id="RHEA:46608"/>
        <dbReference type="Rhea" id="RHEA-COMP:11060"/>
        <dbReference type="Rhea" id="RHEA-COMP:11605"/>
        <dbReference type="ChEBI" id="CHEBI:15378"/>
        <dbReference type="ChEBI" id="CHEBI:30013"/>
        <dbReference type="ChEBI" id="CHEBI:30616"/>
        <dbReference type="ChEBI" id="CHEBI:61977"/>
        <dbReference type="ChEBI" id="CHEBI:456216"/>
        <dbReference type="EC" id="2.7.11.1"/>
    </reaction>
</comment>
<evidence type="ECO:0000259" key="27">
    <source>
        <dbReference type="PROSITE" id="PS50011"/>
    </source>
</evidence>
<comment type="cofactor">
    <cofactor evidence="2">
        <name>Mg(2+)</name>
        <dbReference type="ChEBI" id="CHEBI:18420"/>
    </cofactor>
</comment>
<dbReference type="PROSITE" id="PS00107">
    <property type="entry name" value="PROTEIN_KINASE_ATP"/>
    <property type="match status" value="1"/>
</dbReference>
<protein>
    <recommendedName>
        <fullName evidence="23">Serine/threonine-protein kinase STK11</fullName>
        <ecNumber evidence="6">2.7.11.1</ecNumber>
    </recommendedName>
</protein>
<dbReference type="GO" id="GO:0042593">
    <property type="term" value="P:glucose homeostasis"/>
    <property type="evidence" value="ECO:0007669"/>
    <property type="project" value="InterPro"/>
</dbReference>
<dbReference type="GO" id="GO:0035556">
    <property type="term" value="P:intracellular signal transduction"/>
    <property type="evidence" value="ECO:0007669"/>
    <property type="project" value="TreeGrafter"/>
</dbReference>
<dbReference type="GO" id="GO:0004674">
    <property type="term" value="F:protein serine/threonine kinase activity"/>
    <property type="evidence" value="ECO:0007669"/>
    <property type="project" value="UniProtKB-KW"/>
</dbReference>
<evidence type="ECO:0000256" key="23">
    <source>
        <dbReference type="ARBA" id="ARBA00068788"/>
    </source>
</evidence>
<keyword evidence="14" id="KW-0227">DNA damage</keyword>
<dbReference type="FunFam" id="3.30.200.20:FF:000235">
    <property type="entry name" value="serine/threonine-protein kinase STK11"/>
    <property type="match status" value="1"/>
</dbReference>
<dbReference type="GO" id="GO:0006974">
    <property type="term" value="P:DNA damage response"/>
    <property type="evidence" value="ECO:0007669"/>
    <property type="project" value="UniProtKB-KW"/>
</dbReference>
<evidence type="ECO:0000256" key="26">
    <source>
        <dbReference type="SAM" id="MobiDB-lite"/>
    </source>
</evidence>
<evidence type="ECO:0000256" key="1">
    <source>
        <dbReference type="ARBA" id="ARBA00001936"/>
    </source>
</evidence>
<evidence type="ECO:0000256" key="12">
    <source>
        <dbReference type="ARBA" id="ARBA00022723"/>
    </source>
</evidence>
<dbReference type="Pfam" id="PF00069">
    <property type="entry name" value="Pkinase"/>
    <property type="match status" value="1"/>
</dbReference>
<evidence type="ECO:0000256" key="24">
    <source>
        <dbReference type="PROSITE-ProRule" id="PRU10141"/>
    </source>
</evidence>
<name>A0A8D2L926_VARKO</name>
<feature type="region of interest" description="Disordered" evidence="26">
    <location>
        <begin position="311"/>
        <end position="330"/>
    </location>
</feature>
<dbReference type="Gene3D" id="3.30.200.20">
    <property type="entry name" value="Phosphorylase Kinase, domain 1"/>
    <property type="match status" value="1"/>
</dbReference>
<dbReference type="GO" id="GO:0001558">
    <property type="term" value="P:regulation of cell growth"/>
    <property type="evidence" value="ECO:0007669"/>
    <property type="project" value="InterPro"/>
</dbReference>
<keyword evidence="13 24" id="KW-0547">Nucleotide-binding</keyword>
<comment type="cofactor">
    <cofactor evidence="1">
        <name>Mn(2+)</name>
        <dbReference type="ChEBI" id="CHEBI:29035"/>
    </cofactor>
</comment>
<dbReference type="GO" id="GO:0005524">
    <property type="term" value="F:ATP binding"/>
    <property type="evidence" value="ECO:0007669"/>
    <property type="project" value="UniProtKB-UniRule"/>
</dbReference>
<dbReference type="Proteomes" id="UP000694545">
    <property type="component" value="Unplaced"/>
</dbReference>
<keyword evidence="17" id="KW-0460">Magnesium</keyword>
<dbReference type="Ensembl" id="ENSVKKT00000019362.1">
    <property type="protein sequence ID" value="ENSVKKP00000018894.1"/>
    <property type="gene ID" value="ENSVKKG00000012856.1"/>
</dbReference>
<dbReference type="GeneID" id="123036626"/>
<dbReference type="KEGG" id="vko:123036626"/>
<comment type="similarity">
    <text evidence="5">Belongs to the protein kinase superfamily. CAMK Ser/Thr protein kinase family. LKB1 subfamily.</text>
</comment>